<dbReference type="Pfam" id="PF13249">
    <property type="entry name" value="SQHop_cyclase_N"/>
    <property type="match status" value="1"/>
</dbReference>
<feature type="region of interest" description="Disordered" evidence="8">
    <location>
        <begin position="743"/>
        <end position="776"/>
    </location>
</feature>
<dbReference type="PROSITE" id="PS01074">
    <property type="entry name" value="TERPENE_SYNTHASES"/>
    <property type="match status" value="1"/>
</dbReference>
<dbReference type="InterPro" id="IPR002365">
    <property type="entry name" value="Terpene_synthase_CS"/>
</dbReference>
<dbReference type="Gene3D" id="6.20.120.20">
    <property type="match status" value="1"/>
</dbReference>
<dbReference type="RefSeq" id="XP_024319675.1">
    <property type="nucleotide sequence ID" value="XM_024472777.1"/>
</dbReference>
<dbReference type="GO" id="GO:0000250">
    <property type="term" value="F:lanosterol synthase activity"/>
    <property type="evidence" value="ECO:0007669"/>
    <property type="project" value="TreeGrafter"/>
</dbReference>
<evidence type="ECO:0000313" key="11">
    <source>
        <dbReference type="EMBL" id="OAF54368.1"/>
    </source>
</evidence>
<gene>
    <name evidence="11" type="primary">ERG7</name>
    <name evidence="11" type="ORF">VC83_09337</name>
</gene>
<dbReference type="OrthoDB" id="21502at2759"/>
<evidence type="ECO:0000259" key="9">
    <source>
        <dbReference type="Pfam" id="PF13243"/>
    </source>
</evidence>
<dbReference type="InterPro" id="IPR032696">
    <property type="entry name" value="SQ_cyclase_C"/>
</dbReference>
<feature type="region of interest" description="Disordered" evidence="8">
    <location>
        <begin position="1"/>
        <end position="28"/>
    </location>
</feature>
<dbReference type="PANTHER" id="PTHR11764:SF20">
    <property type="entry name" value="LANOSTEROL SYNTHASE"/>
    <property type="match status" value="1"/>
</dbReference>
<keyword evidence="5" id="KW-0443">Lipid metabolism</keyword>
<protein>
    <recommendedName>
        <fullName evidence="7">Terpene cyclase/mutase family member</fullName>
        <ecNumber evidence="7">5.4.99.-</ecNumber>
    </recommendedName>
</protein>
<dbReference type="eggNOG" id="KOG0497">
    <property type="taxonomic scope" value="Eukaryota"/>
</dbReference>
<dbReference type="GO" id="GO:0005811">
    <property type="term" value="C:lipid droplet"/>
    <property type="evidence" value="ECO:0007669"/>
    <property type="project" value="InterPro"/>
</dbReference>
<evidence type="ECO:0000256" key="5">
    <source>
        <dbReference type="ARBA" id="ARBA00023098"/>
    </source>
</evidence>
<evidence type="ECO:0000256" key="6">
    <source>
        <dbReference type="ARBA" id="ARBA00023235"/>
    </source>
</evidence>
<evidence type="ECO:0000256" key="8">
    <source>
        <dbReference type="SAM" id="MobiDB-lite"/>
    </source>
</evidence>
<dbReference type="EMBL" id="KV441427">
    <property type="protein sequence ID" value="OAF54368.1"/>
    <property type="molecule type" value="Genomic_DNA"/>
</dbReference>
<dbReference type="CDD" id="cd02892">
    <property type="entry name" value="SQCY_1"/>
    <property type="match status" value="1"/>
</dbReference>
<reference evidence="11" key="1">
    <citation type="submission" date="2016-03" db="EMBL/GenBank/DDBJ databases">
        <title>Updated assembly of Pseudogymnoascus destructans, the fungus causing white-nose syndrome of bats.</title>
        <authorList>
            <person name="Palmer J.M."/>
            <person name="Drees K.P."/>
            <person name="Foster J.T."/>
            <person name="Lindner D.L."/>
        </authorList>
    </citation>
    <scope>NUCLEOTIDE SEQUENCE [LARGE SCALE GENOMIC DNA]</scope>
    <source>
        <strain evidence="11">20631-21</strain>
    </source>
</reference>
<dbReference type="InterPro" id="IPR032697">
    <property type="entry name" value="SQ_cyclase_N"/>
</dbReference>
<dbReference type="VEuPathDB" id="FungiDB:GMDG_06273"/>
<dbReference type="NCBIfam" id="TIGR01787">
    <property type="entry name" value="squalene_cyclas"/>
    <property type="match status" value="1"/>
</dbReference>
<dbReference type="PANTHER" id="PTHR11764">
    <property type="entry name" value="TERPENE CYCLASE/MUTASE FAMILY MEMBER"/>
    <property type="match status" value="1"/>
</dbReference>
<evidence type="ECO:0000256" key="3">
    <source>
        <dbReference type="ARBA" id="ARBA00022737"/>
    </source>
</evidence>
<name>A0A176ZWX3_9PEZI</name>
<proteinExistence type="inferred from homology"/>
<dbReference type="Gene3D" id="1.50.10.20">
    <property type="match status" value="2"/>
</dbReference>
<dbReference type="InterPro" id="IPR018333">
    <property type="entry name" value="Squalene_cyclase"/>
</dbReference>
<keyword evidence="2" id="KW-0444">Lipid biosynthesis</keyword>
<feature type="compositionally biased region" description="Basic and acidic residues" evidence="8">
    <location>
        <begin position="748"/>
        <end position="769"/>
    </location>
</feature>
<evidence type="ECO:0000256" key="7">
    <source>
        <dbReference type="RuleBase" id="RU362003"/>
    </source>
</evidence>
<feature type="domain" description="Squalene cyclase C-terminal" evidence="9">
    <location>
        <begin position="395"/>
        <end position="724"/>
    </location>
</feature>
<sequence>MSTRSGKTPKCKKANSTSSAMTEHTDKSRWRMLDDDGRQTWHYLEDDKEAEAWTQSFADKYYIGLPLDAPELPKANTPLEAVNNGLEFFEKLQQPPGNWACEYGGPLFLMTGIIIAWTITDTPIPEAHKIEMRNYIFARAHPEDGGWGLHLESDSTVFGTCLNYLNIRLLGVPADDPRAAKARATLHKLGGAQRSPHWAKFWMSLLGIAHWDLVNPIPPEFWLLPNWVPVHPWRWWIHMRQVFLPSGYIYSKRWTYPETPLIRELQQEMFTEPYETMHWKGHRNSIAPMDNFHPKTWILNLINWILVNIWFAFLRPNWLKTWGESQAFKLIEMEDANTDFADLAPVSAPMNTIACFIEHGPAHHSVTRHIERLQDYLWVKSEGMLVNGTNGVQNWDTAFAIQAVVDSGLATEERWRPMLTKALHYLEGQQIREDVPEQAACYRQQRKGGWAFSNKDQGYVVSDCIAEALKAVIMLQHTPGFPTLLEDQRIFDAIDTLLTLQNTSGGCASYEPQRGSELLELLNAAEVFGRIMVEYDYTECTTAVVTALSLFSSHWPDYRAKEIATAKARMVQWIKTNQGADGSWYGSWAICFTYATMFALESLEATGEIYANSGPSKRGCDFLVSHQRPDGGWSESYRGCETMVYTEHPSGSLVVQTAWAVLGLMYAEYPDRSVIERGVRFIMSRQQANGEWLQEAIEGVFNKSAMISYPNYKFTFVMMAVGRWGRLERERGKVAGKKVIRGATKRRGGGEEEWGKEKGEMRRGGDGRNGRSSPWRDLNGVLINSSSIWCSNTNLR</sequence>
<dbReference type="GO" id="GO:0006696">
    <property type="term" value="P:ergosterol biosynthetic process"/>
    <property type="evidence" value="ECO:0007669"/>
    <property type="project" value="TreeGrafter"/>
</dbReference>
<comment type="similarity">
    <text evidence="1 7">Belongs to the terpene cyclase/mutase family.</text>
</comment>
<dbReference type="FunFam" id="1.50.10.20:FF:000003">
    <property type="entry name" value="Terpene cyclase/mutase family member"/>
    <property type="match status" value="1"/>
</dbReference>
<dbReference type="SUPFAM" id="SSF48239">
    <property type="entry name" value="Terpenoid cyclases/Protein prenyltransferases"/>
    <property type="match status" value="2"/>
</dbReference>
<keyword evidence="3" id="KW-0677">Repeat</keyword>
<evidence type="ECO:0000259" key="10">
    <source>
        <dbReference type="Pfam" id="PF13249"/>
    </source>
</evidence>
<feature type="domain" description="Squalene cyclase N-terminal" evidence="10">
    <location>
        <begin position="88"/>
        <end position="379"/>
    </location>
</feature>
<dbReference type="Pfam" id="PF13243">
    <property type="entry name" value="SQHop_cyclase_C"/>
    <property type="match status" value="1"/>
</dbReference>
<keyword evidence="4" id="KW-0752">Steroid biosynthesis</keyword>
<evidence type="ECO:0000256" key="1">
    <source>
        <dbReference type="ARBA" id="ARBA00009755"/>
    </source>
</evidence>
<keyword evidence="6 7" id="KW-0413">Isomerase</keyword>
<evidence type="ECO:0000256" key="4">
    <source>
        <dbReference type="ARBA" id="ARBA00022955"/>
    </source>
</evidence>
<dbReference type="AlphaFoldDB" id="A0A176ZWX3"/>
<evidence type="ECO:0000256" key="2">
    <source>
        <dbReference type="ARBA" id="ARBA00022516"/>
    </source>
</evidence>
<dbReference type="InterPro" id="IPR008930">
    <property type="entry name" value="Terpenoid_cyclase/PrenylTrfase"/>
</dbReference>
<organism evidence="11">
    <name type="scientific">Pseudogymnoascus destructans</name>
    <dbReference type="NCBI Taxonomy" id="655981"/>
    <lineage>
        <taxon>Eukaryota</taxon>
        <taxon>Fungi</taxon>
        <taxon>Dikarya</taxon>
        <taxon>Ascomycota</taxon>
        <taxon>Pezizomycotina</taxon>
        <taxon>Leotiomycetes</taxon>
        <taxon>Thelebolales</taxon>
        <taxon>Thelebolaceae</taxon>
        <taxon>Pseudogymnoascus</taxon>
    </lineage>
</organism>
<dbReference type="GO" id="GO:0016104">
    <property type="term" value="P:triterpenoid biosynthetic process"/>
    <property type="evidence" value="ECO:0007669"/>
    <property type="project" value="InterPro"/>
</dbReference>
<dbReference type="SFLD" id="SFLDG01016">
    <property type="entry name" value="Prenyltransferase_Like_2"/>
    <property type="match status" value="1"/>
</dbReference>
<dbReference type="GeneID" id="36292369"/>
<accession>A0A176ZWX3</accession>
<dbReference type="EC" id="5.4.99.-" evidence="7"/>
<dbReference type="Proteomes" id="UP000077154">
    <property type="component" value="Unassembled WGS sequence"/>
</dbReference>